<reference evidence="3 4" key="1">
    <citation type="submission" date="2015-10" db="EMBL/GenBank/DDBJ databases">
        <title>Draft genome sequence of Thermococcus celericrescens strain DSM 17994.</title>
        <authorList>
            <person name="Hong S.-J."/>
            <person name="Park C.-E."/>
            <person name="Shin J.-H."/>
        </authorList>
    </citation>
    <scope>NUCLEOTIDE SEQUENCE [LARGE SCALE GENOMIC DNA]</scope>
    <source>
        <strain evidence="3 4">DSM 17994</strain>
    </source>
</reference>
<keyword evidence="4" id="KW-1185">Reference proteome</keyword>
<dbReference type="RefSeq" id="WP_058938118.1">
    <property type="nucleotide sequence ID" value="NZ_LLYW01000007.1"/>
</dbReference>
<dbReference type="EMBL" id="LLYW01000007">
    <property type="protein sequence ID" value="KUH34323.1"/>
    <property type="molecule type" value="Genomic_DNA"/>
</dbReference>
<feature type="transmembrane region" description="Helical" evidence="1">
    <location>
        <begin position="138"/>
        <end position="155"/>
    </location>
</feature>
<evidence type="ECO:0000256" key="1">
    <source>
        <dbReference type="SAM" id="Phobius"/>
    </source>
</evidence>
<feature type="transmembrane region" description="Helical" evidence="1">
    <location>
        <begin position="21"/>
        <end position="41"/>
    </location>
</feature>
<protein>
    <recommendedName>
        <fullName evidence="2">Heparan-alpha-glucosaminide N-acetyltransferase catalytic domain-containing protein</fullName>
    </recommendedName>
</protein>
<name>A0A100XZC7_9EURY</name>
<feature type="transmembrane region" description="Helical" evidence="1">
    <location>
        <begin position="112"/>
        <end position="131"/>
    </location>
</feature>
<dbReference type="InterPro" id="IPR012429">
    <property type="entry name" value="HGSNAT_cat"/>
</dbReference>
<keyword evidence="1" id="KW-1133">Transmembrane helix</keyword>
<keyword evidence="1" id="KW-0472">Membrane</keyword>
<dbReference type="STRING" id="227598.APY94_02365"/>
<evidence type="ECO:0000313" key="4">
    <source>
        <dbReference type="Proteomes" id="UP000053462"/>
    </source>
</evidence>
<proteinExistence type="predicted"/>
<accession>A0A100XZC7</accession>
<keyword evidence="1" id="KW-0812">Transmembrane</keyword>
<feature type="transmembrane region" description="Helical" evidence="1">
    <location>
        <begin position="89"/>
        <end position="106"/>
    </location>
</feature>
<feature type="domain" description="Heparan-alpha-glucosaminide N-acetyltransferase catalytic" evidence="2">
    <location>
        <begin position="11"/>
        <end position="232"/>
    </location>
</feature>
<gene>
    <name evidence="3" type="ORF">APY94_02365</name>
</gene>
<evidence type="ECO:0000259" key="2">
    <source>
        <dbReference type="Pfam" id="PF07786"/>
    </source>
</evidence>
<dbReference type="Pfam" id="PF07786">
    <property type="entry name" value="HGSNAT_cat"/>
    <property type="match status" value="1"/>
</dbReference>
<organism evidence="3 4">
    <name type="scientific">Thermococcus celericrescens</name>
    <dbReference type="NCBI Taxonomy" id="227598"/>
    <lineage>
        <taxon>Archaea</taxon>
        <taxon>Methanobacteriati</taxon>
        <taxon>Methanobacteriota</taxon>
        <taxon>Thermococci</taxon>
        <taxon>Thermococcales</taxon>
        <taxon>Thermococcaceae</taxon>
        <taxon>Thermococcus</taxon>
    </lineage>
</organism>
<evidence type="ECO:0000313" key="3">
    <source>
        <dbReference type="EMBL" id="KUH34323.1"/>
    </source>
</evidence>
<comment type="caution">
    <text evidence="3">The sequence shown here is derived from an EMBL/GenBank/DDBJ whole genome shotgun (WGS) entry which is preliminary data.</text>
</comment>
<dbReference type="Proteomes" id="UP000053462">
    <property type="component" value="Unassembled WGS sequence"/>
</dbReference>
<sequence>MLGAEVYLKGRYWEVDLLRGIGITMMVVSNFVTDLWLFLNYSGHRTFWFSFAVATASIFVFTSGLSFWISYSRTVKRNPQPYRKYFRRFLKLFGLGMLITLVTSLLPGEMTIHFGILHFLGVATLLAVPFYRFSRKNVFWAFFFLFGHLLVSNLHDGLWLLPLGITPENYFAPDYFPIFPWFGVYLLGMTAGSVFYPGGTRKMHLSLPQSPAIHFITFAGRHTLVIYLLHQPVLVGLLRLIHGPIPGLPI</sequence>
<feature type="transmembrane region" description="Helical" evidence="1">
    <location>
        <begin position="47"/>
        <end position="69"/>
    </location>
</feature>
<feature type="transmembrane region" description="Helical" evidence="1">
    <location>
        <begin position="175"/>
        <end position="196"/>
    </location>
</feature>
<dbReference type="OrthoDB" id="51594at2157"/>
<dbReference type="AlphaFoldDB" id="A0A100XZC7"/>